<accession>A0A6J8ASJ7</accession>
<dbReference type="PANTHER" id="PTHR10242">
    <property type="entry name" value="8-OXOGUANINE DNA GLYCOSYLASE"/>
    <property type="match status" value="1"/>
</dbReference>
<dbReference type="EMBL" id="CACVKT020001876">
    <property type="protein sequence ID" value="CAC5373031.1"/>
    <property type="molecule type" value="Genomic_DNA"/>
</dbReference>
<dbReference type="GO" id="GO:0006289">
    <property type="term" value="P:nucleotide-excision repair"/>
    <property type="evidence" value="ECO:0007669"/>
    <property type="project" value="InterPro"/>
</dbReference>
<dbReference type="EC" id="4.2.99.18" evidence="3"/>
<feature type="region of interest" description="Disordered" evidence="14">
    <location>
        <begin position="75"/>
        <end position="94"/>
    </location>
</feature>
<dbReference type="GO" id="GO:0006285">
    <property type="term" value="P:base-excision repair, AP site formation"/>
    <property type="evidence" value="ECO:0007669"/>
    <property type="project" value="TreeGrafter"/>
</dbReference>
<keyword evidence="10 16" id="KW-0326">Glycosidase</keyword>
<evidence type="ECO:0000313" key="16">
    <source>
        <dbReference type="EMBL" id="CAC5373031.1"/>
    </source>
</evidence>
<organism evidence="16 17">
    <name type="scientific">Mytilus coruscus</name>
    <name type="common">Sea mussel</name>
    <dbReference type="NCBI Taxonomy" id="42192"/>
    <lineage>
        <taxon>Eukaryota</taxon>
        <taxon>Metazoa</taxon>
        <taxon>Spiralia</taxon>
        <taxon>Lophotrochozoa</taxon>
        <taxon>Mollusca</taxon>
        <taxon>Bivalvia</taxon>
        <taxon>Autobranchia</taxon>
        <taxon>Pteriomorphia</taxon>
        <taxon>Mytilida</taxon>
        <taxon>Mytiloidea</taxon>
        <taxon>Mytilidae</taxon>
        <taxon>Mytilinae</taxon>
        <taxon>Mytilus</taxon>
    </lineage>
</organism>
<feature type="compositionally biased region" description="Basic residues" evidence="14">
    <location>
        <begin position="80"/>
        <end position="89"/>
    </location>
</feature>
<keyword evidence="9" id="KW-0511">Multifunctional enzyme</keyword>
<sequence>MAAPMIESTFKSFMCPIKELRLDKTLACGQSFRWKENIPGTWVGVLAGRVWKLKQNENEIFYATHGNFMQQPTKIEKRPPTKKHRKLSKKGTTEKMTRTVEEKHIWCENLGNECDNELNILSDYLQLSVKLQDLYAQWSHKDPNFREKSENFQGVRMLRQHPVENLFSFICSSNNHISRISSMVEKLCENYGEKITEIDGQAYFAFPSISSLAGEGVEEKLRQLGFGYRAKYISSSAHYLSENGGEDFLFSLREKPYEEAKQQLMKLNGVGAKVADCVCLMSMDKAGAIPVDTHVADCVCLMSMDKAGAIPVDTHVWQIASRDYIPKLKQSKSLTDNLYKEIGDHFRSLWGPYAGWAHSVLFTADLKKFKRESPDTDSKIKEKAKKKKVK</sequence>
<dbReference type="Pfam" id="PF00730">
    <property type="entry name" value="HhH-GPD"/>
    <property type="match status" value="1"/>
</dbReference>
<dbReference type="Gene3D" id="3.30.310.40">
    <property type="match status" value="1"/>
</dbReference>
<dbReference type="FunFam" id="1.10.340.30:FF:000006">
    <property type="entry name" value="N-glycosylase/DNA lyase isoform X2"/>
    <property type="match status" value="1"/>
</dbReference>
<name>A0A6J8ASJ7_MYTCO</name>
<dbReference type="SUPFAM" id="SSF48150">
    <property type="entry name" value="DNA-glycosylase"/>
    <property type="match status" value="2"/>
</dbReference>
<keyword evidence="7 16" id="KW-0456">Lyase</keyword>
<proteinExistence type="inferred from homology"/>
<feature type="region of interest" description="Disordered" evidence="14">
    <location>
        <begin position="371"/>
        <end position="390"/>
    </location>
</feature>
<feature type="compositionally biased region" description="Basic and acidic residues" evidence="14">
    <location>
        <begin position="371"/>
        <end position="381"/>
    </location>
</feature>
<dbReference type="Gene3D" id="1.10.340.30">
    <property type="entry name" value="Hypothetical protein, domain 2"/>
    <property type="match status" value="1"/>
</dbReference>
<dbReference type="OrthoDB" id="238681at2759"/>
<evidence type="ECO:0000256" key="1">
    <source>
        <dbReference type="ARBA" id="ARBA00004123"/>
    </source>
</evidence>
<evidence type="ECO:0000256" key="14">
    <source>
        <dbReference type="SAM" id="MobiDB-lite"/>
    </source>
</evidence>
<evidence type="ECO:0000313" key="17">
    <source>
        <dbReference type="Proteomes" id="UP000507470"/>
    </source>
</evidence>
<keyword evidence="6" id="KW-0234">DNA repair</keyword>
<comment type="subcellular location">
    <subcellularLocation>
        <location evidence="1">Nucleus</location>
    </subcellularLocation>
</comment>
<dbReference type="PANTHER" id="PTHR10242:SF2">
    <property type="entry name" value="N-GLYCOSYLASE_DNA LYASE"/>
    <property type="match status" value="1"/>
</dbReference>
<evidence type="ECO:0000256" key="5">
    <source>
        <dbReference type="ARBA" id="ARBA00022801"/>
    </source>
</evidence>
<evidence type="ECO:0000256" key="11">
    <source>
        <dbReference type="ARBA" id="ARBA00025652"/>
    </source>
</evidence>
<evidence type="ECO:0000256" key="8">
    <source>
        <dbReference type="ARBA" id="ARBA00023242"/>
    </source>
</evidence>
<keyword evidence="5 16" id="KW-0378">Hydrolase</keyword>
<evidence type="ECO:0000256" key="10">
    <source>
        <dbReference type="ARBA" id="ARBA00023295"/>
    </source>
</evidence>
<dbReference type="InterPro" id="IPR012904">
    <property type="entry name" value="OGG_N"/>
</dbReference>
<evidence type="ECO:0000256" key="6">
    <source>
        <dbReference type="ARBA" id="ARBA00023204"/>
    </source>
</evidence>
<dbReference type="Gene3D" id="1.10.1670.10">
    <property type="entry name" value="Helix-hairpin-Helix base-excision DNA repair enzymes (C-terminal)"/>
    <property type="match status" value="1"/>
</dbReference>
<dbReference type="GO" id="GO:0005634">
    <property type="term" value="C:nucleus"/>
    <property type="evidence" value="ECO:0007669"/>
    <property type="project" value="UniProtKB-SubCell"/>
</dbReference>
<protein>
    <recommendedName>
        <fullName evidence="13">N-glycosylase/DNA lyase</fullName>
        <ecNumber evidence="3">4.2.99.18</ecNumber>
    </recommendedName>
</protein>
<gene>
    <name evidence="16" type="ORF">MCOR_10933</name>
</gene>
<dbReference type="FunFam" id="1.10.1670.10:FF:000005">
    <property type="entry name" value="N-glycosylase/DNA lyase OGG1"/>
    <property type="match status" value="1"/>
</dbReference>
<comment type="function">
    <text evidence="11">DNA repair enzyme that incises DNA at 8-oxoG residues. Excises 7,8-dihydro-8-oxoguanine and 2,6-diamino-4-hydroxy-5-N-methylformamidopyrimidine (FAPY) from damaged DNA. Has a beta-lyase activity that nicks DNA 3' to the lesion.</text>
</comment>
<dbReference type="EMBL" id="CACVKT020001876">
    <property type="protein sequence ID" value="CAC5373030.1"/>
    <property type="molecule type" value="Genomic_DNA"/>
</dbReference>
<comment type="similarity">
    <text evidence="2">Belongs to the type-1 OGG1 family.</text>
</comment>
<comment type="catalytic activity">
    <reaction evidence="12">
        <text>2'-deoxyribonucleotide-(2'-deoxyribose 5'-phosphate)-2'-deoxyribonucleotide-DNA = a 3'-end 2'-deoxyribonucleotide-(2,3-dehydro-2,3-deoxyribose 5'-phosphate)-DNA + a 5'-end 5'-phospho-2'-deoxyribonucleoside-DNA + H(+)</text>
        <dbReference type="Rhea" id="RHEA:66592"/>
        <dbReference type="Rhea" id="RHEA-COMP:13180"/>
        <dbReference type="Rhea" id="RHEA-COMP:16897"/>
        <dbReference type="Rhea" id="RHEA-COMP:17067"/>
        <dbReference type="ChEBI" id="CHEBI:15378"/>
        <dbReference type="ChEBI" id="CHEBI:136412"/>
        <dbReference type="ChEBI" id="CHEBI:157695"/>
        <dbReference type="ChEBI" id="CHEBI:167181"/>
        <dbReference type="EC" id="4.2.99.18"/>
    </reaction>
</comment>
<dbReference type="GO" id="GO:0034039">
    <property type="term" value="F:8-oxo-7,8-dihydroguanine DNA N-glycosylase activity"/>
    <property type="evidence" value="ECO:0007669"/>
    <property type="project" value="TreeGrafter"/>
</dbReference>
<evidence type="ECO:0000256" key="2">
    <source>
        <dbReference type="ARBA" id="ARBA00010679"/>
    </source>
</evidence>
<keyword evidence="17" id="KW-1185">Reference proteome</keyword>
<dbReference type="InterPro" id="IPR052054">
    <property type="entry name" value="Oxidative_DNA_repair_enzyme"/>
</dbReference>
<dbReference type="Pfam" id="PF07934">
    <property type="entry name" value="OGG_N"/>
    <property type="match status" value="1"/>
</dbReference>
<evidence type="ECO:0000256" key="9">
    <source>
        <dbReference type="ARBA" id="ARBA00023268"/>
    </source>
</evidence>
<dbReference type="CDD" id="cd00056">
    <property type="entry name" value="ENDO3c"/>
    <property type="match status" value="1"/>
</dbReference>
<dbReference type="SMART" id="SM00478">
    <property type="entry name" value="ENDO3c"/>
    <property type="match status" value="1"/>
</dbReference>
<feature type="domain" description="HhH-GPD" evidence="15">
    <location>
        <begin position="171"/>
        <end position="359"/>
    </location>
</feature>
<dbReference type="GO" id="GO:0003684">
    <property type="term" value="F:damaged DNA binding"/>
    <property type="evidence" value="ECO:0007669"/>
    <property type="project" value="InterPro"/>
</dbReference>
<keyword evidence="8" id="KW-0539">Nucleus</keyword>
<dbReference type="InterPro" id="IPR011257">
    <property type="entry name" value="DNA_glycosylase"/>
</dbReference>
<dbReference type="Proteomes" id="UP000507470">
    <property type="component" value="Unassembled WGS sequence"/>
</dbReference>
<evidence type="ECO:0000259" key="15">
    <source>
        <dbReference type="SMART" id="SM00478"/>
    </source>
</evidence>
<dbReference type="InterPro" id="IPR023170">
    <property type="entry name" value="HhH_base_excis_C"/>
</dbReference>
<reference evidence="16 17" key="1">
    <citation type="submission" date="2020-06" db="EMBL/GenBank/DDBJ databases">
        <authorList>
            <person name="Li R."/>
            <person name="Bekaert M."/>
        </authorList>
    </citation>
    <scope>NUCLEOTIDE SEQUENCE [LARGE SCALE GENOMIC DNA]</scope>
    <source>
        <strain evidence="16">Wild</strain>
        <strain evidence="17">wild</strain>
    </source>
</reference>
<dbReference type="InterPro" id="IPR003265">
    <property type="entry name" value="HhH-GPD_domain"/>
</dbReference>
<evidence type="ECO:0000256" key="4">
    <source>
        <dbReference type="ARBA" id="ARBA00022763"/>
    </source>
</evidence>
<evidence type="ECO:0000256" key="3">
    <source>
        <dbReference type="ARBA" id="ARBA00012720"/>
    </source>
</evidence>
<evidence type="ECO:0000256" key="13">
    <source>
        <dbReference type="ARBA" id="ARBA00073127"/>
    </source>
</evidence>
<dbReference type="SUPFAM" id="SSF55945">
    <property type="entry name" value="TATA-box binding protein-like"/>
    <property type="match status" value="1"/>
</dbReference>
<evidence type="ECO:0000256" key="7">
    <source>
        <dbReference type="ARBA" id="ARBA00023239"/>
    </source>
</evidence>
<evidence type="ECO:0000256" key="12">
    <source>
        <dbReference type="ARBA" id="ARBA00044632"/>
    </source>
</evidence>
<dbReference type="AlphaFoldDB" id="A0A6J8ASJ7"/>
<keyword evidence="4" id="KW-0227">DNA damage</keyword>
<dbReference type="GO" id="GO:0140078">
    <property type="term" value="F:class I DNA-(apurinic or apyrimidinic site) endonuclease activity"/>
    <property type="evidence" value="ECO:0007669"/>
    <property type="project" value="UniProtKB-EC"/>
</dbReference>